<gene>
    <name evidence="2" type="ORF">DM02DRAFT_613749</name>
</gene>
<name>A0A2V1DVQ7_9PLEO</name>
<organism evidence="2 3">
    <name type="scientific">Periconia macrospinosa</name>
    <dbReference type="NCBI Taxonomy" id="97972"/>
    <lineage>
        <taxon>Eukaryota</taxon>
        <taxon>Fungi</taxon>
        <taxon>Dikarya</taxon>
        <taxon>Ascomycota</taxon>
        <taxon>Pezizomycotina</taxon>
        <taxon>Dothideomycetes</taxon>
        <taxon>Pleosporomycetidae</taxon>
        <taxon>Pleosporales</taxon>
        <taxon>Massarineae</taxon>
        <taxon>Periconiaceae</taxon>
        <taxon>Periconia</taxon>
    </lineage>
</organism>
<protein>
    <submittedName>
        <fullName evidence="2">Uncharacterized protein</fullName>
    </submittedName>
</protein>
<evidence type="ECO:0000313" key="3">
    <source>
        <dbReference type="Proteomes" id="UP000244855"/>
    </source>
</evidence>
<evidence type="ECO:0000256" key="1">
    <source>
        <dbReference type="SAM" id="SignalP"/>
    </source>
</evidence>
<proteinExistence type="predicted"/>
<feature type="signal peptide" evidence="1">
    <location>
        <begin position="1"/>
        <end position="20"/>
    </location>
</feature>
<keyword evidence="3" id="KW-1185">Reference proteome</keyword>
<accession>A0A2V1DVQ7</accession>
<dbReference type="OrthoDB" id="5958943at2759"/>
<evidence type="ECO:0000313" key="2">
    <source>
        <dbReference type="EMBL" id="PVI01345.1"/>
    </source>
</evidence>
<dbReference type="EMBL" id="KZ805359">
    <property type="protein sequence ID" value="PVI01345.1"/>
    <property type="molecule type" value="Genomic_DNA"/>
</dbReference>
<dbReference type="STRING" id="97972.A0A2V1DVQ7"/>
<dbReference type="AlphaFoldDB" id="A0A2V1DVQ7"/>
<reference evidence="2 3" key="1">
    <citation type="journal article" date="2018" name="Sci. Rep.">
        <title>Comparative genomics provides insights into the lifestyle and reveals functional heterogeneity of dark septate endophytic fungi.</title>
        <authorList>
            <person name="Knapp D.G."/>
            <person name="Nemeth J.B."/>
            <person name="Barry K."/>
            <person name="Hainaut M."/>
            <person name="Henrissat B."/>
            <person name="Johnson J."/>
            <person name="Kuo A."/>
            <person name="Lim J.H.P."/>
            <person name="Lipzen A."/>
            <person name="Nolan M."/>
            <person name="Ohm R.A."/>
            <person name="Tamas L."/>
            <person name="Grigoriev I.V."/>
            <person name="Spatafora J.W."/>
            <person name="Nagy L.G."/>
            <person name="Kovacs G.M."/>
        </authorList>
    </citation>
    <scope>NUCLEOTIDE SEQUENCE [LARGE SCALE GENOMIC DNA]</scope>
    <source>
        <strain evidence="2 3">DSE2036</strain>
    </source>
</reference>
<sequence length="131" mass="14506">MHLYTNLILNIVVFSRFSSTSPTPSSTGQLFLTDTGVGQIRLVMGYLYWVHQGRWTNSPTAIRRVKIPASAITSPIPPDQHSEIVGSESNTDGIFFEKDLSGDTMTLSIKSFAVDERSGRLWIPVGLKYVS</sequence>
<feature type="chain" id="PRO_5015886172" evidence="1">
    <location>
        <begin position="21"/>
        <end position="131"/>
    </location>
</feature>
<dbReference type="Proteomes" id="UP000244855">
    <property type="component" value="Unassembled WGS sequence"/>
</dbReference>
<keyword evidence="1" id="KW-0732">Signal</keyword>